<dbReference type="PANTHER" id="PTHR32502">
    <property type="entry name" value="N-ACETYLGALACTOSAMINE PERMEASE II COMPONENT-RELATED"/>
    <property type="match status" value="1"/>
</dbReference>
<dbReference type="CDD" id="cd05008">
    <property type="entry name" value="SIS_GlmS_GlmD_1"/>
    <property type="match status" value="1"/>
</dbReference>
<dbReference type="OrthoDB" id="9779207at2"/>
<dbReference type="InterPro" id="IPR001347">
    <property type="entry name" value="SIS_dom"/>
</dbReference>
<keyword evidence="2" id="KW-0677">Repeat</keyword>
<dbReference type="Proteomes" id="UP000799092">
    <property type="component" value="Unassembled WGS sequence"/>
</dbReference>
<dbReference type="SUPFAM" id="SSF53697">
    <property type="entry name" value="SIS domain"/>
    <property type="match status" value="1"/>
</dbReference>
<feature type="domain" description="SIS" evidence="5">
    <location>
        <begin position="46"/>
        <end position="200"/>
    </location>
</feature>
<dbReference type="AlphaFoldDB" id="A0A6A8DDI4"/>
<evidence type="ECO:0000256" key="2">
    <source>
        <dbReference type="ARBA" id="ARBA00022737"/>
    </source>
</evidence>
<reference evidence="6" key="1">
    <citation type="submission" date="2019-11" db="EMBL/GenBank/DDBJ databases">
        <authorList>
            <person name="Li J."/>
        </authorList>
    </citation>
    <scope>NUCLEOTIDE SEQUENCE</scope>
    <source>
        <strain evidence="6">B6B</strain>
    </source>
</reference>
<dbReference type="RefSeq" id="WP_153736932.1">
    <property type="nucleotide sequence ID" value="NZ_WJNG01000008.1"/>
</dbReference>
<dbReference type="GO" id="GO:0097367">
    <property type="term" value="F:carbohydrate derivative binding"/>
    <property type="evidence" value="ECO:0007669"/>
    <property type="project" value="InterPro"/>
</dbReference>
<dbReference type="GO" id="GO:0005886">
    <property type="term" value="C:plasma membrane"/>
    <property type="evidence" value="ECO:0007669"/>
    <property type="project" value="TreeGrafter"/>
</dbReference>
<keyword evidence="7" id="KW-1185">Reference proteome</keyword>
<sequence length="390" mass="43727">MFNLSLNNWEKISGNNTAKEITQQPGVWKKQFQHFSKYFSEINTFIQQILEQHSRVRVIMTGAGTSAFIGDILLPILRKEHKGKLYFESIATTDIVSNPDNYFIKDEPTILVSFARSGNSPESIATVNLGKQTIENFYQINITCNELGSLSEDTRDDPDSLTILLPAETHDKGFAMTSSFTTMMLTAYLMFTSNGKNSENQIKHLITCGNSMINNIGDIVDDILNVDLERLVYLGSGAFGQLAHEAALKMLELSAGKIVAMHESSLGFRHGPKSVLNNNTIIIMFFSSDSYTRKYDFDMLEELISEDVKVVVIQENEDKEVEKLATWSVALHEENKFDSELYLSLLFIVFAQTLALKKSVQLGITPDNPSPDGIVNRVVQGVKIYPKELV</sequence>
<evidence type="ECO:0000313" key="7">
    <source>
        <dbReference type="Proteomes" id="UP000799092"/>
    </source>
</evidence>
<evidence type="ECO:0000256" key="3">
    <source>
        <dbReference type="ARBA" id="ARBA00022801"/>
    </source>
</evidence>
<accession>A0A6A8DDI4</accession>
<dbReference type="EMBL" id="WJNG01000008">
    <property type="protein sequence ID" value="MRH43300.1"/>
    <property type="molecule type" value="Genomic_DNA"/>
</dbReference>
<dbReference type="GO" id="GO:0009401">
    <property type="term" value="P:phosphoenolpyruvate-dependent sugar phosphotransferase system"/>
    <property type="evidence" value="ECO:0007669"/>
    <property type="project" value="TreeGrafter"/>
</dbReference>
<keyword evidence="3" id="KW-0378">Hydrolase</keyword>
<dbReference type="PANTHER" id="PTHR32502:SF3">
    <property type="entry name" value="D-GALACTOSAMINE-6-PHOSPHATE DEAMINASE AGAS-RELATED"/>
    <property type="match status" value="1"/>
</dbReference>
<evidence type="ECO:0000256" key="4">
    <source>
        <dbReference type="ARBA" id="ARBA00029292"/>
    </source>
</evidence>
<dbReference type="Pfam" id="PF01380">
    <property type="entry name" value="SIS"/>
    <property type="match status" value="2"/>
</dbReference>
<dbReference type="CDD" id="cd05010">
    <property type="entry name" value="SIS_AgaS_like"/>
    <property type="match status" value="1"/>
</dbReference>
<evidence type="ECO:0000259" key="5">
    <source>
        <dbReference type="PROSITE" id="PS51464"/>
    </source>
</evidence>
<protein>
    <submittedName>
        <fullName evidence="6">SIS domain-containing protein</fullName>
    </submittedName>
</protein>
<dbReference type="GO" id="GO:1901135">
    <property type="term" value="P:carbohydrate derivative metabolic process"/>
    <property type="evidence" value="ECO:0007669"/>
    <property type="project" value="InterPro"/>
</dbReference>
<feature type="domain" description="SIS" evidence="5">
    <location>
        <begin position="219"/>
        <end position="369"/>
    </location>
</feature>
<dbReference type="Gene3D" id="3.40.50.10490">
    <property type="entry name" value="Glucose-6-phosphate isomerase like protein, domain 1"/>
    <property type="match status" value="2"/>
</dbReference>
<dbReference type="PROSITE" id="PS51464">
    <property type="entry name" value="SIS"/>
    <property type="match status" value="2"/>
</dbReference>
<evidence type="ECO:0000313" key="6">
    <source>
        <dbReference type="EMBL" id="MRH43300.1"/>
    </source>
</evidence>
<comment type="similarity">
    <text evidence="1">Belongs to the SIS family. AgaS subfamily.</text>
</comment>
<dbReference type="GO" id="GO:0016787">
    <property type="term" value="F:hydrolase activity"/>
    <property type="evidence" value="ECO:0007669"/>
    <property type="project" value="UniProtKB-KW"/>
</dbReference>
<dbReference type="InterPro" id="IPR035464">
    <property type="entry name" value="SIS_AgaS"/>
</dbReference>
<gene>
    <name evidence="6" type="ORF">GH741_11475</name>
</gene>
<dbReference type="InterPro" id="IPR046348">
    <property type="entry name" value="SIS_dom_sf"/>
</dbReference>
<dbReference type="InterPro" id="IPR035466">
    <property type="entry name" value="GlmS/AgaS_SIS"/>
</dbReference>
<comment type="catalytic activity">
    <reaction evidence="4">
        <text>D-galactosamine 6-phosphate + H2O = D-tagatopyranose 1-phosphate + NH4(+)</text>
        <dbReference type="Rhea" id="RHEA:47680"/>
        <dbReference type="ChEBI" id="CHEBI:15377"/>
        <dbReference type="ChEBI" id="CHEBI:28938"/>
        <dbReference type="ChEBI" id="CHEBI:71674"/>
        <dbReference type="ChEBI" id="CHEBI:138150"/>
    </reaction>
</comment>
<proteinExistence type="inferred from homology"/>
<dbReference type="InterPro" id="IPR050303">
    <property type="entry name" value="GatZ_KbaZ_carbometab"/>
</dbReference>
<comment type="caution">
    <text evidence="6">The sequence shown here is derived from an EMBL/GenBank/DDBJ whole genome shotgun (WGS) entry which is preliminary data.</text>
</comment>
<evidence type="ECO:0000256" key="1">
    <source>
        <dbReference type="ARBA" id="ARBA00007748"/>
    </source>
</evidence>
<name>A0A6A8DDI4_9BACI</name>
<organism evidence="6 7">
    <name type="scientific">Aquibacillus halophilus</name>
    <dbReference type="NCBI Taxonomy" id="930132"/>
    <lineage>
        <taxon>Bacteria</taxon>
        <taxon>Bacillati</taxon>
        <taxon>Bacillota</taxon>
        <taxon>Bacilli</taxon>
        <taxon>Bacillales</taxon>
        <taxon>Bacillaceae</taxon>
        <taxon>Aquibacillus</taxon>
    </lineage>
</organism>